<dbReference type="InterPro" id="IPR025711">
    <property type="entry name" value="PepSY"/>
</dbReference>
<evidence type="ECO:0000313" key="3">
    <source>
        <dbReference type="EMBL" id="TWR89876.1"/>
    </source>
</evidence>
<comment type="caution">
    <text evidence="4">The sequence shown here is derived from an EMBL/GenBank/DDBJ whole genome shotgun (WGS) entry which is preliminary data.</text>
</comment>
<dbReference type="EMBL" id="VFIO01000003">
    <property type="protein sequence ID" value="TWR89876.1"/>
    <property type="molecule type" value="Genomic_DNA"/>
</dbReference>
<dbReference type="Proteomes" id="UP000318428">
    <property type="component" value="Unassembled WGS sequence"/>
</dbReference>
<feature type="domain" description="PepSY" evidence="2">
    <location>
        <begin position="40"/>
        <end position="96"/>
    </location>
</feature>
<dbReference type="Pfam" id="PF03413">
    <property type="entry name" value="PepSY"/>
    <property type="match status" value="1"/>
</dbReference>
<accession>A0A5C5PZ89</accession>
<dbReference type="OrthoDB" id="7027104at2"/>
<feature type="chain" id="PRO_5022781567" evidence="1">
    <location>
        <begin position="23"/>
        <end position="101"/>
    </location>
</feature>
<reference evidence="5 6" key="1">
    <citation type="submission" date="2019-06" db="EMBL/GenBank/DDBJ databases">
        <title>Pseudomonas bimorpha sp. nov. isolated from bovine raw milk and skim milk concentrate.</title>
        <authorList>
            <person name="Hofmann K."/>
            <person name="Huptas C."/>
            <person name="Doll E."/>
            <person name="Scherer S."/>
            <person name="Wenning M."/>
        </authorList>
    </citation>
    <scope>NUCLEOTIDE SEQUENCE [LARGE SCALE GENOMIC DNA]</scope>
    <source>
        <strain evidence="3 6">DSM 108989</strain>
        <strain evidence="4 5">DSM 108990</strain>
    </source>
</reference>
<keyword evidence="1" id="KW-0732">Signal</keyword>
<evidence type="ECO:0000313" key="6">
    <source>
        <dbReference type="Proteomes" id="UP000318428"/>
    </source>
</evidence>
<proteinExistence type="predicted"/>
<gene>
    <name evidence="4" type="ORF">FJD37_11505</name>
    <name evidence="3" type="ORF">FJD38_10160</name>
</gene>
<evidence type="ECO:0000256" key="1">
    <source>
        <dbReference type="SAM" id="SignalP"/>
    </source>
</evidence>
<organism evidence="4 5">
    <name type="scientific">Pseudomonas saxonica</name>
    <dbReference type="NCBI Taxonomy" id="2600598"/>
    <lineage>
        <taxon>Bacteria</taxon>
        <taxon>Pseudomonadati</taxon>
        <taxon>Pseudomonadota</taxon>
        <taxon>Gammaproteobacteria</taxon>
        <taxon>Pseudomonadales</taxon>
        <taxon>Pseudomonadaceae</taxon>
        <taxon>Pseudomonas</taxon>
    </lineage>
</organism>
<dbReference type="AlphaFoldDB" id="A0A5C5PZ89"/>
<keyword evidence="6" id="KW-1185">Reference proteome</keyword>
<dbReference type="Proteomes" id="UP000317901">
    <property type="component" value="Unassembled WGS sequence"/>
</dbReference>
<dbReference type="Gene3D" id="3.10.450.40">
    <property type="match status" value="1"/>
</dbReference>
<evidence type="ECO:0000313" key="5">
    <source>
        <dbReference type="Proteomes" id="UP000317901"/>
    </source>
</evidence>
<dbReference type="RefSeq" id="WP_146385189.1">
    <property type="nucleotide sequence ID" value="NZ_CP142033.1"/>
</dbReference>
<dbReference type="EMBL" id="VFIP01000018">
    <property type="protein sequence ID" value="TWR94304.1"/>
    <property type="molecule type" value="Genomic_DNA"/>
</dbReference>
<name>A0A5C5PZ89_9PSED</name>
<sequence length="101" mass="11139">MKALNVLFAAMTLTLAAGVAQADVRPDHIPDLLKSGQIKPFEQLNQIAIQQHPGATITDTELDKKLGKLVYEVELRDSKNIEWDVKIDAATGEVLENKQDT</sequence>
<protein>
    <submittedName>
        <fullName evidence="4">Peptidase M4</fullName>
    </submittedName>
</protein>
<evidence type="ECO:0000259" key="2">
    <source>
        <dbReference type="Pfam" id="PF03413"/>
    </source>
</evidence>
<feature type="signal peptide" evidence="1">
    <location>
        <begin position="1"/>
        <end position="22"/>
    </location>
</feature>
<evidence type="ECO:0000313" key="4">
    <source>
        <dbReference type="EMBL" id="TWR94304.1"/>
    </source>
</evidence>